<sequence>MPNFQTYPRDKHLIQQLITHRQHYLNIVGAISCIATFQIVYTYSWFIYGSEVFSNVRNDLISIVENVHVILQFAVVFTIFMISYAENSVAIVFLAAINLLYCFGKMAEMIYFYQPIRQDICRNVNWFQCFSKYEQYSFIYDTTICFTSALSCVMSLIAYYFHVKLVWIKIEKNSKAKENFKKLINNMKRSDFGLSSTVHSKDPNSKSLVEFTKKGDRFEASVTSHKTTSAVVSESADMIASTRQSQTQAGSVKSVNHMPFTFRRVLKKMNPMGY</sequence>
<keyword evidence="1" id="KW-0472">Membrane</keyword>
<proteinExistence type="predicted"/>
<keyword evidence="1" id="KW-1133">Transmembrane helix</keyword>
<protein>
    <submittedName>
        <fullName evidence="2">Uncharacterized protein</fullName>
    </submittedName>
</protein>
<keyword evidence="1" id="KW-0812">Transmembrane</keyword>
<feature type="transmembrane region" description="Helical" evidence="1">
    <location>
        <begin position="138"/>
        <end position="161"/>
    </location>
</feature>
<dbReference type="AlphaFoldDB" id="A0A9P1IWZ0"/>
<dbReference type="EMBL" id="CANHGI010000005">
    <property type="protein sequence ID" value="CAI5452601.1"/>
    <property type="molecule type" value="Genomic_DNA"/>
</dbReference>
<organism evidence="2 3">
    <name type="scientific">Caenorhabditis angaria</name>
    <dbReference type="NCBI Taxonomy" id="860376"/>
    <lineage>
        <taxon>Eukaryota</taxon>
        <taxon>Metazoa</taxon>
        <taxon>Ecdysozoa</taxon>
        <taxon>Nematoda</taxon>
        <taxon>Chromadorea</taxon>
        <taxon>Rhabditida</taxon>
        <taxon>Rhabditina</taxon>
        <taxon>Rhabditomorpha</taxon>
        <taxon>Rhabditoidea</taxon>
        <taxon>Rhabditidae</taxon>
        <taxon>Peloderinae</taxon>
        <taxon>Caenorhabditis</taxon>
    </lineage>
</organism>
<evidence type="ECO:0000313" key="2">
    <source>
        <dbReference type="EMBL" id="CAI5452601.1"/>
    </source>
</evidence>
<dbReference type="Proteomes" id="UP001152747">
    <property type="component" value="Unassembled WGS sequence"/>
</dbReference>
<gene>
    <name evidence="2" type="ORF">CAMP_LOCUS15238</name>
</gene>
<feature type="transmembrane region" description="Helical" evidence="1">
    <location>
        <begin position="24"/>
        <end position="48"/>
    </location>
</feature>
<accession>A0A9P1IWZ0</accession>
<comment type="caution">
    <text evidence="2">The sequence shown here is derived from an EMBL/GenBank/DDBJ whole genome shotgun (WGS) entry which is preliminary data.</text>
</comment>
<name>A0A9P1IWZ0_9PELO</name>
<evidence type="ECO:0000256" key="1">
    <source>
        <dbReference type="SAM" id="Phobius"/>
    </source>
</evidence>
<evidence type="ECO:0000313" key="3">
    <source>
        <dbReference type="Proteomes" id="UP001152747"/>
    </source>
</evidence>
<feature type="transmembrane region" description="Helical" evidence="1">
    <location>
        <begin position="60"/>
        <end position="82"/>
    </location>
</feature>
<reference evidence="2" key="1">
    <citation type="submission" date="2022-11" db="EMBL/GenBank/DDBJ databases">
        <authorList>
            <person name="Kikuchi T."/>
        </authorList>
    </citation>
    <scope>NUCLEOTIDE SEQUENCE</scope>
    <source>
        <strain evidence="2">PS1010</strain>
    </source>
</reference>
<keyword evidence="3" id="KW-1185">Reference proteome</keyword>
<feature type="transmembrane region" description="Helical" evidence="1">
    <location>
        <begin position="89"/>
        <end position="107"/>
    </location>
</feature>